<dbReference type="EMBL" id="VNIM01000037">
    <property type="protein sequence ID" value="TVV74161.1"/>
    <property type="molecule type" value="Genomic_DNA"/>
</dbReference>
<dbReference type="Proteomes" id="UP000318681">
    <property type="component" value="Unassembled WGS sequence"/>
</dbReference>
<accession>A0A558R452</accession>
<feature type="domain" description="BD-FAE-like" evidence="3">
    <location>
        <begin position="144"/>
        <end position="343"/>
    </location>
</feature>
<evidence type="ECO:0000259" key="3">
    <source>
        <dbReference type="Pfam" id="PF20434"/>
    </source>
</evidence>
<feature type="transmembrane region" description="Helical" evidence="2">
    <location>
        <begin position="12"/>
        <end position="31"/>
    </location>
</feature>
<comment type="caution">
    <text evidence="4">The sequence shown here is derived from an EMBL/GenBank/DDBJ whole genome shotgun (WGS) entry which is preliminary data.</text>
</comment>
<dbReference type="OrthoDB" id="9771666at2"/>
<feature type="transmembrane region" description="Helical" evidence="2">
    <location>
        <begin position="79"/>
        <end position="98"/>
    </location>
</feature>
<organism evidence="4 5">
    <name type="scientific">Alterirhizorhabdus solaris</name>
    <dbReference type="NCBI Taxonomy" id="2529389"/>
    <lineage>
        <taxon>Bacteria</taxon>
        <taxon>Pseudomonadati</taxon>
        <taxon>Pseudomonadota</taxon>
        <taxon>Alphaproteobacteria</taxon>
        <taxon>Sphingomonadales</taxon>
        <taxon>Rhizorhabdaceae</taxon>
        <taxon>Alterirhizorhabdus</taxon>
    </lineage>
</organism>
<evidence type="ECO:0000313" key="4">
    <source>
        <dbReference type="EMBL" id="TVV74161.1"/>
    </source>
</evidence>
<dbReference type="InterPro" id="IPR029058">
    <property type="entry name" value="AB_hydrolase_fold"/>
</dbReference>
<dbReference type="Pfam" id="PF20434">
    <property type="entry name" value="BD-FAE"/>
    <property type="match status" value="1"/>
</dbReference>
<feature type="transmembrane region" description="Helical" evidence="2">
    <location>
        <begin position="51"/>
        <end position="70"/>
    </location>
</feature>
<keyword evidence="1 4" id="KW-0378">Hydrolase</keyword>
<evidence type="ECO:0000256" key="2">
    <source>
        <dbReference type="SAM" id="Phobius"/>
    </source>
</evidence>
<keyword evidence="2" id="KW-0812">Transmembrane</keyword>
<keyword evidence="2" id="KW-0472">Membrane</keyword>
<protein>
    <submittedName>
        <fullName evidence="4">Alpha/beta hydrolase</fullName>
    </submittedName>
</protein>
<keyword evidence="5" id="KW-1185">Reference proteome</keyword>
<gene>
    <name evidence="4" type="ORF">FOY91_10545</name>
</gene>
<dbReference type="AlphaFoldDB" id="A0A558R452"/>
<dbReference type="InterPro" id="IPR049492">
    <property type="entry name" value="BD-FAE-like_dom"/>
</dbReference>
<reference evidence="4 5" key="1">
    <citation type="submission" date="2019-07" db="EMBL/GenBank/DDBJ databases">
        <title>Sphingomonas solaris sp. nov., isolated from a solar panel from Boston, Massachusetts.</title>
        <authorList>
            <person name="Tanner K."/>
            <person name="Pascual J."/>
            <person name="Mancuso C."/>
            <person name="Pereto J."/>
            <person name="Khalil A."/>
            <person name="Vilanova C."/>
        </authorList>
    </citation>
    <scope>NUCLEOTIDE SEQUENCE [LARGE SCALE GENOMIC DNA]</scope>
    <source>
        <strain evidence="4 5">R4DWN</strain>
    </source>
</reference>
<keyword evidence="2" id="KW-1133">Transmembrane helix</keyword>
<sequence length="398" mass="41647">MIDKFPVRRVGRFVGTGLLALLVASLGYGVMGTLLPAIPYLSAGQLLTAFFGPWIVLLSLAASGLAALLWRRRRRKRHLAIATVAMMAAIGGVVIVAAQVGAIRASGVGVDLASSLRLGSPTNGGPAPTIRAYGRYEGDALPLAIYRPAGPLRRPAPVLVYVHGGGWTSGSYRQRDADMQWFADRGVLGVSVEYTLSTADRHLWAVTQPQIGCALGWIGANIGRFGGDPARVAMIGESAGGNLVINVAYLANRHALRPACPGTPPHVSAVVALYPVIDVADFYRNDGFGFPLSAKGMASAYTGGTPAQVPQRYAAVSSATPISAAAPATVLIVGARDRLVPTGPAFAFVRKAREAGADVQLVSVPYAGHAFDFLSGSINNQLTRNMTMRLLEGHGMAP</sequence>
<dbReference type="RefSeq" id="WP_145151203.1">
    <property type="nucleotide sequence ID" value="NZ_VNIM01000037.1"/>
</dbReference>
<evidence type="ECO:0000256" key="1">
    <source>
        <dbReference type="ARBA" id="ARBA00022801"/>
    </source>
</evidence>
<name>A0A558R452_9SPHN</name>
<dbReference type="InterPro" id="IPR050300">
    <property type="entry name" value="GDXG_lipolytic_enzyme"/>
</dbReference>
<evidence type="ECO:0000313" key="5">
    <source>
        <dbReference type="Proteomes" id="UP000318681"/>
    </source>
</evidence>
<proteinExistence type="predicted"/>
<dbReference type="PANTHER" id="PTHR48081">
    <property type="entry name" value="AB HYDROLASE SUPERFAMILY PROTEIN C4A8.06C"/>
    <property type="match status" value="1"/>
</dbReference>
<dbReference type="GO" id="GO:0016787">
    <property type="term" value="F:hydrolase activity"/>
    <property type="evidence" value="ECO:0007669"/>
    <property type="project" value="UniProtKB-KW"/>
</dbReference>
<dbReference type="Gene3D" id="3.40.50.1820">
    <property type="entry name" value="alpha/beta hydrolase"/>
    <property type="match status" value="1"/>
</dbReference>
<dbReference type="SUPFAM" id="SSF53474">
    <property type="entry name" value="alpha/beta-Hydrolases"/>
    <property type="match status" value="1"/>
</dbReference>